<dbReference type="AlphaFoldDB" id="A0A9P3LBS9"/>
<gene>
    <name evidence="1" type="ORF">PsYK624_056170</name>
</gene>
<reference evidence="1 2" key="1">
    <citation type="submission" date="2021-08" db="EMBL/GenBank/DDBJ databases">
        <title>Draft Genome Sequence of Phanerochaete sordida strain YK-624.</title>
        <authorList>
            <person name="Mori T."/>
            <person name="Dohra H."/>
            <person name="Suzuki T."/>
            <person name="Kawagishi H."/>
            <person name="Hirai H."/>
        </authorList>
    </citation>
    <scope>NUCLEOTIDE SEQUENCE [LARGE SCALE GENOMIC DNA]</scope>
    <source>
        <strain evidence="1 2">YK-624</strain>
    </source>
</reference>
<dbReference type="EMBL" id="BPQB01000013">
    <property type="protein sequence ID" value="GJE89515.1"/>
    <property type="molecule type" value="Genomic_DNA"/>
</dbReference>
<proteinExistence type="predicted"/>
<protein>
    <submittedName>
        <fullName evidence="1">Uncharacterized protein</fullName>
    </submittedName>
</protein>
<evidence type="ECO:0000313" key="2">
    <source>
        <dbReference type="Proteomes" id="UP000703269"/>
    </source>
</evidence>
<dbReference type="OrthoDB" id="10459176at2759"/>
<sequence length="186" mass="21906">MSDTTPRDGVANWYNPRALKRRDTYRDEEGDATIYLCAEKLARKANGEWFFAWDVPKHTRGSAPLVRRMLHIECDQDGEWFVHTPSDKIEEMRGTMQNIDGLYVKEYELGKLSYEQRWTLERIATDVAEPGRQPIGCPYDWARCVLDECVRRRMFFLERVQVVKQLATDQNDPRKSEWRSSINILS</sequence>
<keyword evidence="2" id="KW-1185">Reference proteome</keyword>
<accession>A0A9P3LBS9</accession>
<comment type="caution">
    <text evidence="1">The sequence shown here is derived from an EMBL/GenBank/DDBJ whole genome shotgun (WGS) entry which is preliminary data.</text>
</comment>
<evidence type="ECO:0000313" key="1">
    <source>
        <dbReference type="EMBL" id="GJE89515.1"/>
    </source>
</evidence>
<name>A0A9P3LBS9_9APHY</name>
<organism evidence="1 2">
    <name type="scientific">Phanerochaete sordida</name>
    <dbReference type="NCBI Taxonomy" id="48140"/>
    <lineage>
        <taxon>Eukaryota</taxon>
        <taxon>Fungi</taxon>
        <taxon>Dikarya</taxon>
        <taxon>Basidiomycota</taxon>
        <taxon>Agaricomycotina</taxon>
        <taxon>Agaricomycetes</taxon>
        <taxon>Polyporales</taxon>
        <taxon>Phanerochaetaceae</taxon>
        <taxon>Phanerochaete</taxon>
    </lineage>
</organism>
<dbReference type="Proteomes" id="UP000703269">
    <property type="component" value="Unassembled WGS sequence"/>
</dbReference>